<dbReference type="GO" id="GO:0016887">
    <property type="term" value="F:ATP hydrolysis activity"/>
    <property type="evidence" value="ECO:0007669"/>
    <property type="project" value="InterPro"/>
</dbReference>
<organism evidence="4 5">
    <name type="scientific">Devosia equisanguinis</name>
    <dbReference type="NCBI Taxonomy" id="2490941"/>
    <lineage>
        <taxon>Bacteria</taxon>
        <taxon>Pseudomonadati</taxon>
        <taxon>Pseudomonadota</taxon>
        <taxon>Alphaproteobacteria</taxon>
        <taxon>Hyphomicrobiales</taxon>
        <taxon>Devosiaceae</taxon>
        <taxon>Devosia</taxon>
    </lineage>
</organism>
<dbReference type="Pfam" id="PF00005">
    <property type="entry name" value="ABC_tran"/>
    <property type="match status" value="1"/>
</dbReference>
<evidence type="ECO:0000313" key="5">
    <source>
        <dbReference type="Proteomes" id="UP000268844"/>
    </source>
</evidence>
<dbReference type="CDD" id="cd03216">
    <property type="entry name" value="ABC_Carb_Monos_I"/>
    <property type="match status" value="1"/>
</dbReference>
<dbReference type="RefSeq" id="WP_211199028.1">
    <property type="nucleotide sequence ID" value="NZ_JBHTMH010000001.1"/>
</dbReference>
<dbReference type="InterPro" id="IPR003593">
    <property type="entry name" value="AAA+_ATPase"/>
</dbReference>
<dbReference type="AlphaFoldDB" id="A0A447I7Y6"/>
<dbReference type="EMBL" id="UZWD01000009">
    <property type="protein sequence ID" value="VDS03495.1"/>
    <property type="molecule type" value="Genomic_DNA"/>
</dbReference>
<dbReference type="InterPro" id="IPR003439">
    <property type="entry name" value="ABC_transporter-like_ATP-bd"/>
</dbReference>
<keyword evidence="5" id="KW-1185">Reference proteome</keyword>
<dbReference type="Proteomes" id="UP000268844">
    <property type="component" value="Unassembled WGS sequence"/>
</dbReference>
<dbReference type="PANTHER" id="PTHR43790:SF8">
    <property type="entry name" value="SUGAR ABC TRANSPORTER ATP-BINDING PROTEIN"/>
    <property type="match status" value="1"/>
</dbReference>
<dbReference type="InterPro" id="IPR050107">
    <property type="entry name" value="ABC_carbohydrate_import_ATPase"/>
</dbReference>
<dbReference type="Gene3D" id="3.40.50.300">
    <property type="entry name" value="P-loop containing nucleotide triphosphate hydrolases"/>
    <property type="match status" value="1"/>
</dbReference>
<dbReference type="PROSITE" id="PS50893">
    <property type="entry name" value="ABC_TRANSPORTER_2"/>
    <property type="match status" value="1"/>
</dbReference>
<dbReference type="SMART" id="SM00382">
    <property type="entry name" value="AAA"/>
    <property type="match status" value="1"/>
</dbReference>
<dbReference type="SUPFAM" id="SSF52540">
    <property type="entry name" value="P-loop containing nucleoside triphosphate hydrolases"/>
    <property type="match status" value="1"/>
</dbReference>
<dbReference type="EC" id="3.6.3.17" evidence="4"/>
<dbReference type="GO" id="GO:0005524">
    <property type="term" value="F:ATP binding"/>
    <property type="evidence" value="ECO:0007669"/>
    <property type="project" value="UniProtKB-KW"/>
</dbReference>
<proteinExistence type="predicted"/>
<protein>
    <submittedName>
        <fullName evidence="4">Galactose/methyl galactoside import ATP-binding protein MglA</fullName>
        <ecNumber evidence="4">3.6.3.17</ecNumber>
    </submittedName>
</protein>
<reference evidence="4 5" key="1">
    <citation type="submission" date="2018-12" db="EMBL/GenBank/DDBJ databases">
        <authorList>
            <person name="Criscuolo A."/>
        </authorList>
    </citation>
    <scope>NUCLEOTIDE SEQUENCE [LARGE SCALE GENOMIC DNA]</scope>
    <source>
        <strain evidence="4">ACIP1116281</strain>
    </source>
</reference>
<sequence>MIAEAVPHHQATGSNAGGLSLAGISKSFGQVQALTDVDLEVAPGEILAVVGDNGAGKSTLIKTISGVHRPDTGTIVVNGEARQFRSPADARQAGIATVFQDLALVEVLDVATNMYIGQLPRRGWFVDRGRMERETRSFLNELKVTVKSVRTPIGMLSGGQRQIVAIARAMRTGANVILLDEPTAALGVRETAHAANLIRSLRDRGCAVICISHDMGFVFDVADRVQVMRLGRVAGVRSISQTDRNEVISLITGASDGK</sequence>
<evidence type="ECO:0000256" key="1">
    <source>
        <dbReference type="ARBA" id="ARBA00022741"/>
    </source>
</evidence>
<evidence type="ECO:0000259" key="3">
    <source>
        <dbReference type="PROSITE" id="PS50893"/>
    </source>
</evidence>
<gene>
    <name evidence="4" type="primary">mglA_2</name>
    <name evidence="4" type="ORF">DEVEQU_00618</name>
</gene>
<feature type="domain" description="ABC transporter" evidence="3">
    <location>
        <begin position="19"/>
        <end position="255"/>
    </location>
</feature>
<evidence type="ECO:0000313" key="4">
    <source>
        <dbReference type="EMBL" id="VDS03495.1"/>
    </source>
</evidence>
<keyword evidence="4" id="KW-0378">Hydrolase</keyword>
<dbReference type="InterPro" id="IPR027417">
    <property type="entry name" value="P-loop_NTPase"/>
</dbReference>
<name>A0A447I7Y6_9HYPH</name>
<accession>A0A447I7Y6</accession>
<keyword evidence="2 4" id="KW-0067">ATP-binding</keyword>
<dbReference type="PANTHER" id="PTHR43790">
    <property type="entry name" value="CARBOHYDRATE TRANSPORT ATP-BINDING PROTEIN MG119-RELATED"/>
    <property type="match status" value="1"/>
</dbReference>
<evidence type="ECO:0000256" key="2">
    <source>
        <dbReference type="ARBA" id="ARBA00022840"/>
    </source>
</evidence>
<keyword evidence="1" id="KW-0547">Nucleotide-binding</keyword>